<dbReference type="Proteomes" id="UP000733611">
    <property type="component" value="Unassembled WGS sequence"/>
</dbReference>
<evidence type="ECO:0000256" key="4">
    <source>
        <dbReference type="ARBA" id="ARBA00022683"/>
    </source>
</evidence>
<reference evidence="6" key="1">
    <citation type="journal article" date="2021" name="PeerJ">
        <title>Extensive microbial diversity within the chicken gut microbiome revealed by metagenomics and culture.</title>
        <authorList>
            <person name="Gilroy R."/>
            <person name="Ravi A."/>
            <person name="Getino M."/>
            <person name="Pursley I."/>
            <person name="Horton D.L."/>
            <person name="Alikhan N.F."/>
            <person name="Baker D."/>
            <person name="Gharbi K."/>
            <person name="Hall N."/>
            <person name="Watson M."/>
            <person name="Adriaenssens E.M."/>
            <person name="Foster-Nyarko E."/>
            <person name="Jarju S."/>
            <person name="Secka A."/>
            <person name="Antonio M."/>
            <person name="Oren A."/>
            <person name="Chaudhuri R.R."/>
            <person name="La Ragione R."/>
            <person name="Hildebrand F."/>
            <person name="Pallen M.J."/>
        </authorList>
    </citation>
    <scope>NUCLEOTIDE SEQUENCE</scope>
    <source>
        <strain evidence="6">378</strain>
    </source>
</reference>
<dbReference type="PROSITE" id="PS51350">
    <property type="entry name" value="PTS_HPR_DOM"/>
    <property type="match status" value="1"/>
</dbReference>
<gene>
    <name evidence="6" type="ORF">H9847_01545</name>
</gene>
<keyword evidence="4" id="KW-0598">Phosphotransferase system</keyword>
<sequence length="85" mass="9322">MQTVVYTITDPRGIHARPAGQLVKLIASFKSTCQMGKGDNLIDGKRLLLVMKLAIQQGEEMTLKFEGPDEADAAAAVEKFLKENM</sequence>
<name>A0A948TEI6_9GAMM</name>
<dbReference type="InterPro" id="IPR035895">
    <property type="entry name" value="HPr-like_sf"/>
</dbReference>
<evidence type="ECO:0000259" key="5">
    <source>
        <dbReference type="PROSITE" id="PS51350"/>
    </source>
</evidence>
<evidence type="ECO:0000256" key="1">
    <source>
        <dbReference type="ARBA" id="ARBA00004496"/>
    </source>
</evidence>
<evidence type="ECO:0000313" key="6">
    <source>
        <dbReference type="EMBL" id="MBU3843546.1"/>
    </source>
</evidence>
<dbReference type="EMBL" id="JAHLFE010000028">
    <property type="protein sequence ID" value="MBU3843546.1"/>
    <property type="molecule type" value="Genomic_DNA"/>
</dbReference>
<keyword evidence="3" id="KW-0963">Cytoplasm</keyword>
<reference evidence="6" key="2">
    <citation type="submission" date="2021-04" db="EMBL/GenBank/DDBJ databases">
        <authorList>
            <person name="Gilroy R."/>
        </authorList>
    </citation>
    <scope>NUCLEOTIDE SEQUENCE</scope>
    <source>
        <strain evidence="6">378</strain>
    </source>
</reference>
<evidence type="ECO:0000256" key="2">
    <source>
        <dbReference type="ARBA" id="ARBA00010736"/>
    </source>
</evidence>
<organism evidence="6 7">
    <name type="scientific">Candidatus Anaerobiospirillum pullicola</name>
    <dbReference type="NCBI Taxonomy" id="2838451"/>
    <lineage>
        <taxon>Bacteria</taxon>
        <taxon>Pseudomonadati</taxon>
        <taxon>Pseudomonadota</taxon>
        <taxon>Gammaproteobacteria</taxon>
        <taxon>Aeromonadales</taxon>
        <taxon>Succinivibrionaceae</taxon>
        <taxon>Anaerobiospirillum</taxon>
    </lineage>
</organism>
<dbReference type="GO" id="GO:0009401">
    <property type="term" value="P:phosphoenolpyruvate-dependent sugar phosphotransferase system"/>
    <property type="evidence" value="ECO:0007669"/>
    <property type="project" value="UniProtKB-KW"/>
</dbReference>
<dbReference type="InterPro" id="IPR000032">
    <property type="entry name" value="HPr-like"/>
</dbReference>
<dbReference type="Gene3D" id="3.30.1340.10">
    <property type="entry name" value="HPr-like"/>
    <property type="match status" value="1"/>
</dbReference>
<evidence type="ECO:0000256" key="3">
    <source>
        <dbReference type="ARBA" id="ARBA00022490"/>
    </source>
</evidence>
<proteinExistence type="inferred from homology"/>
<feature type="domain" description="HPr" evidence="5">
    <location>
        <begin position="1"/>
        <end position="85"/>
    </location>
</feature>
<evidence type="ECO:0000313" key="7">
    <source>
        <dbReference type="Proteomes" id="UP000733611"/>
    </source>
</evidence>
<protein>
    <submittedName>
        <fullName evidence="6">HPr family phosphocarrier protein</fullName>
    </submittedName>
</protein>
<dbReference type="InterPro" id="IPR050399">
    <property type="entry name" value="HPr"/>
</dbReference>
<dbReference type="PRINTS" id="PR00107">
    <property type="entry name" value="PHOSPHOCPHPR"/>
</dbReference>
<dbReference type="CDD" id="cd00367">
    <property type="entry name" value="PTS-HPr_like"/>
    <property type="match status" value="1"/>
</dbReference>
<dbReference type="NCBIfam" id="TIGR01003">
    <property type="entry name" value="PTS_HPr_family"/>
    <property type="match status" value="1"/>
</dbReference>
<dbReference type="PANTHER" id="PTHR33705">
    <property type="entry name" value="PHOSPHOCARRIER PROTEIN HPR"/>
    <property type="match status" value="1"/>
</dbReference>
<dbReference type="AlphaFoldDB" id="A0A948TEI6"/>
<comment type="similarity">
    <text evidence="2">Belongs to the HPr family.</text>
</comment>
<comment type="subcellular location">
    <subcellularLocation>
        <location evidence="1">Cytoplasm</location>
    </subcellularLocation>
</comment>
<dbReference type="Pfam" id="PF00381">
    <property type="entry name" value="PTS-HPr"/>
    <property type="match status" value="1"/>
</dbReference>
<dbReference type="SUPFAM" id="SSF55594">
    <property type="entry name" value="HPr-like"/>
    <property type="match status" value="1"/>
</dbReference>
<accession>A0A948TEI6</accession>
<comment type="caution">
    <text evidence="6">The sequence shown here is derived from an EMBL/GenBank/DDBJ whole genome shotgun (WGS) entry which is preliminary data.</text>
</comment>
<dbReference type="PANTHER" id="PTHR33705:SF2">
    <property type="entry name" value="PHOSPHOCARRIER PROTEIN NPR"/>
    <property type="match status" value="1"/>
</dbReference>
<dbReference type="GO" id="GO:0005737">
    <property type="term" value="C:cytoplasm"/>
    <property type="evidence" value="ECO:0007669"/>
    <property type="project" value="UniProtKB-SubCell"/>
</dbReference>